<gene>
    <name evidence="1" type="ORF">JEQ17_34720</name>
</gene>
<accession>A0A7T7L067</accession>
<evidence type="ECO:0000313" key="1">
    <source>
        <dbReference type="EMBL" id="QQM44044.1"/>
    </source>
</evidence>
<dbReference type="Proteomes" id="UP000595636">
    <property type="component" value="Chromosome"/>
</dbReference>
<keyword evidence="2" id="KW-1185">Reference proteome</keyword>
<dbReference type="KEGG" id="slf:JEQ17_34720"/>
<sequence length="144" mass="15230">MDAELAALAAAGATALVQQMVTDGWANVRDRVVVLFSRGRDEQAVVGELEESRADLVAARDADDEEAAADVQASWRTRLRRTLRDDPAAAAELRALLDELTPPSTAPAPGSLRNTITGDVRHSAVVQAHTVSGGVTIGVPPRRL</sequence>
<organism evidence="1 2">
    <name type="scientific">Streptomyces liliifuscus</name>
    <dbReference type="NCBI Taxonomy" id="2797636"/>
    <lineage>
        <taxon>Bacteria</taxon>
        <taxon>Bacillati</taxon>
        <taxon>Actinomycetota</taxon>
        <taxon>Actinomycetes</taxon>
        <taxon>Kitasatosporales</taxon>
        <taxon>Streptomycetaceae</taxon>
        <taxon>Streptomyces</taxon>
    </lineage>
</organism>
<dbReference type="RefSeq" id="WP_200398938.1">
    <property type="nucleotide sequence ID" value="NZ_CP066831.1"/>
</dbReference>
<evidence type="ECO:0000313" key="2">
    <source>
        <dbReference type="Proteomes" id="UP000595636"/>
    </source>
</evidence>
<dbReference type="EMBL" id="CP066831">
    <property type="protein sequence ID" value="QQM44044.1"/>
    <property type="molecule type" value="Genomic_DNA"/>
</dbReference>
<proteinExistence type="predicted"/>
<reference evidence="1 2" key="1">
    <citation type="submission" date="2020-12" db="EMBL/GenBank/DDBJ databases">
        <title>A novel species.</title>
        <authorList>
            <person name="Li K."/>
        </authorList>
    </citation>
    <scope>NUCLEOTIDE SEQUENCE [LARGE SCALE GENOMIC DNA]</scope>
    <source>
        <strain evidence="1 2">ZYC-3</strain>
    </source>
</reference>
<name>A0A7T7L067_9ACTN</name>
<protein>
    <submittedName>
        <fullName evidence="1">Uncharacterized protein</fullName>
    </submittedName>
</protein>
<dbReference type="AlphaFoldDB" id="A0A7T7L067"/>